<keyword evidence="3" id="KW-1185">Reference proteome</keyword>
<evidence type="ECO:0000313" key="2">
    <source>
        <dbReference type="EMBL" id="MCD7110372.1"/>
    </source>
</evidence>
<proteinExistence type="predicted"/>
<name>A0A9X1NSI9_9HYPH</name>
<dbReference type="CDD" id="cd10033">
    <property type="entry name" value="UDG_like"/>
    <property type="match status" value="1"/>
</dbReference>
<comment type="caution">
    <text evidence="2">The sequence shown here is derived from an EMBL/GenBank/DDBJ whole genome shotgun (WGS) entry which is preliminary data.</text>
</comment>
<evidence type="ECO:0000259" key="1">
    <source>
        <dbReference type="SMART" id="SM00986"/>
    </source>
</evidence>
<dbReference type="InterPro" id="IPR047124">
    <property type="entry name" value="HI_0220.2"/>
</dbReference>
<dbReference type="Gene3D" id="3.40.470.10">
    <property type="entry name" value="Uracil-DNA glycosylase-like domain"/>
    <property type="match status" value="1"/>
</dbReference>
<evidence type="ECO:0000313" key="3">
    <source>
        <dbReference type="Proteomes" id="UP001139089"/>
    </source>
</evidence>
<organism evidence="2 3">
    <name type="scientific">Rhizobium quercicola</name>
    <dbReference type="NCBI Taxonomy" id="2901226"/>
    <lineage>
        <taxon>Bacteria</taxon>
        <taxon>Pseudomonadati</taxon>
        <taxon>Pseudomonadota</taxon>
        <taxon>Alphaproteobacteria</taxon>
        <taxon>Hyphomicrobiales</taxon>
        <taxon>Rhizobiaceae</taxon>
        <taxon>Rhizobium/Agrobacterium group</taxon>
        <taxon>Rhizobium</taxon>
    </lineage>
</organism>
<dbReference type="EMBL" id="JAJOZR010000009">
    <property type="protein sequence ID" value="MCD7110372.1"/>
    <property type="molecule type" value="Genomic_DNA"/>
</dbReference>
<gene>
    <name evidence="2" type="ORF">LRX75_15130</name>
</gene>
<dbReference type="SUPFAM" id="SSF52141">
    <property type="entry name" value="Uracil-DNA glycosylase-like"/>
    <property type="match status" value="1"/>
</dbReference>
<reference evidence="2" key="1">
    <citation type="submission" date="2021-12" db="EMBL/GenBank/DDBJ databases">
        <authorList>
            <person name="Li Y."/>
        </authorList>
    </citation>
    <scope>NUCLEOTIDE SEQUENCE</scope>
    <source>
        <strain evidence="2">DKSPLA3</strain>
    </source>
</reference>
<dbReference type="SMART" id="SM00986">
    <property type="entry name" value="UDG"/>
    <property type="match status" value="1"/>
</dbReference>
<dbReference type="RefSeq" id="WP_231815594.1">
    <property type="nucleotide sequence ID" value="NZ_JAJOZR010000009.1"/>
</dbReference>
<dbReference type="InterPro" id="IPR005122">
    <property type="entry name" value="Uracil-DNA_glycosylase-like"/>
</dbReference>
<dbReference type="Proteomes" id="UP001139089">
    <property type="component" value="Unassembled WGS sequence"/>
</dbReference>
<sequence>MDIPLTPTRDEIDRCSAAIAACRICRDAPVFGAPLPHEPRPIFVLSAKARILIASQAPGMRAHVSGVPFDDPSGNRLRDWLGVDRPTFYDPDNFAIVPMGFCFPGYDRHGGDIPPRRECAPVWRETALAAVPNASLILVIGAYAQAYHLGTKRQASMTATVADWRRTFERVEGLKMLPLPHPSWRNTPWLKRNPWFEAELLPVLRAEIALRIS</sequence>
<dbReference type="InterPro" id="IPR036895">
    <property type="entry name" value="Uracil-DNA_glycosylase-like_sf"/>
</dbReference>
<dbReference type="PANTHER" id="PTHR42160">
    <property type="entry name" value="URACIL-DNA GLYCOSYLASE SUPERFAMILY PROTEIN"/>
    <property type="match status" value="1"/>
</dbReference>
<protein>
    <submittedName>
        <fullName evidence="2">Uracil-DNA glycosylase family protein</fullName>
    </submittedName>
</protein>
<feature type="domain" description="Uracil-DNA glycosylase-like" evidence="1">
    <location>
        <begin position="42"/>
        <end position="205"/>
    </location>
</feature>
<dbReference type="SMART" id="SM00987">
    <property type="entry name" value="UreE_C"/>
    <property type="match status" value="1"/>
</dbReference>
<dbReference type="PANTHER" id="PTHR42160:SF1">
    <property type="entry name" value="URACIL-DNA GLYCOSYLASE SUPERFAMILY PROTEIN"/>
    <property type="match status" value="1"/>
</dbReference>
<accession>A0A9X1NSI9</accession>
<dbReference type="Pfam" id="PF03167">
    <property type="entry name" value="UDG"/>
    <property type="match status" value="1"/>
</dbReference>
<dbReference type="AlphaFoldDB" id="A0A9X1NSI9"/>